<evidence type="ECO:0000256" key="1">
    <source>
        <dbReference type="SAM" id="MobiDB-lite"/>
    </source>
</evidence>
<keyword evidence="4" id="KW-1185">Reference proteome</keyword>
<proteinExistence type="predicted"/>
<gene>
    <name evidence="3" type="ORF">R3P38DRAFT_2550104</name>
</gene>
<dbReference type="Proteomes" id="UP001362999">
    <property type="component" value="Unassembled WGS sequence"/>
</dbReference>
<feature type="domain" description="DUF6589" evidence="2">
    <location>
        <begin position="383"/>
        <end position="520"/>
    </location>
</feature>
<reference evidence="3 4" key="1">
    <citation type="journal article" date="2024" name="J Genomics">
        <title>Draft genome sequencing and assembly of Favolaschia claudopus CIRM-BRFM 2984 isolated from oak limbs.</title>
        <authorList>
            <person name="Navarro D."/>
            <person name="Drula E."/>
            <person name="Chaduli D."/>
            <person name="Cazenave R."/>
            <person name="Ahrendt S."/>
            <person name="Wang J."/>
            <person name="Lipzen A."/>
            <person name="Daum C."/>
            <person name="Barry K."/>
            <person name="Grigoriev I.V."/>
            <person name="Favel A."/>
            <person name="Rosso M.N."/>
            <person name="Martin F."/>
        </authorList>
    </citation>
    <scope>NUCLEOTIDE SEQUENCE [LARGE SCALE GENOMIC DNA]</scope>
    <source>
        <strain evidence="3 4">CIRM-BRFM 2984</strain>
    </source>
</reference>
<feature type="compositionally biased region" description="Acidic residues" evidence="1">
    <location>
        <begin position="20"/>
        <end position="33"/>
    </location>
</feature>
<evidence type="ECO:0000313" key="3">
    <source>
        <dbReference type="EMBL" id="KAK7012477.1"/>
    </source>
</evidence>
<feature type="compositionally biased region" description="Acidic residues" evidence="1">
    <location>
        <begin position="60"/>
        <end position="71"/>
    </location>
</feature>
<dbReference type="Pfam" id="PF20231">
    <property type="entry name" value="DUF6589"/>
    <property type="match status" value="2"/>
</dbReference>
<dbReference type="AlphaFoldDB" id="A0AAW0AI91"/>
<organism evidence="3 4">
    <name type="scientific">Favolaschia claudopus</name>
    <dbReference type="NCBI Taxonomy" id="2862362"/>
    <lineage>
        <taxon>Eukaryota</taxon>
        <taxon>Fungi</taxon>
        <taxon>Dikarya</taxon>
        <taxon>Basidiomycota</taxon>
        <taxon>Agaricomycotina</taxon>
        <taxon>Agaricomycetes</taxon>
        <taxon>Agaricomycetidae</taxon>
        <taxon>Agaricales</taxon>
        <taxon>Marasmiineae</taxon>
        <taxon>Mycenaceae</taxon>
        <taxon>Favolaschia</taxon>
    </lineage>
</organism>
<evidence type="ECO:0000313" key="4">
    <source>
        <dbReference type="Proteomes" id="UP001362999"/>
    </source>
</evidence>
<dbReference type="InterPro" id="IPR046496">
    <property type="entry name" value="DUF6589"/>
</dbReference>
<protein>
    <recommendedName>
        <fullName evidence="2">DUF6589 domain-containing protein</fullName>
    </recommendedName>
</protein>
<sequence>MSSASIVDDFEPRSPVAGLEDPEDPEIDSEDEYYNVSQEILHDEINPSRPPSPAPSLHDEADEPIDEEEDSAPVSPFVLRTRRLRAVLDDLPDEEVVTKLSRVLDVLDENGLDVALFLETLCWGRECAVQNPRIRYARTAFTCSDELPLILKRCLKPPRWNSSMRKKRAKGGRAVLPSVVVEACLDMMHDEMREIGPLLTTETATDVRASTLTGFTFVELHKSMLQRAPTLVAIMNGLYKNDPSPMITVTAVSELMYRHNRRFNLLQKTFAVYFKFKGLSAKGFDVLHALGLTMAMGHTWISDAVRRMSKMSSAELADLVTKHPWILTYDNVVILFKVFSQRLDNLQKLNSGTAATVYFNPKVKPLPPSANAELKARRAGNLNNPMTGAELWKLMGDSEKQLRPFYIHTLLDFLLNSAEFDLENYPFADHQLLMPLERLNGLPTGKDAKWIQRLLGSVNQPEASYSDHEQLITEWLKQLRLMDSAITKDIGLNRVLFFLGDQLTVSRIRGLFHRRAGDDNYAMAEKAYREHASSAALNSMDQAKASERDERQQLHTQFARDILPYLTLVRAIKRGDVGLLEALLPTFLARFIGGGNNNYAYETLELINGLKKDWPPAVADFVRQNCWLLTFTGRSESFLSFDQAQEHNIKDIKVTYKPQGPSGGWKYMQVLHPAIPTIRRTTDFIDQAFNTLTRSKRHTAPKKEQDIQKLLERLLGVHSNRRGRQLDKEDRSEDYIANGVQSMVSGSILETWKKNRTYERNTEERYTTPGEQSDESVCSDTDSNNDTEL</sequence>
<feature type="domain" description="DUF6589" evidence="2">
    <location>
        <begin position="522"/>
        <end position="698"/>
    </location>
</feature>
<accession>A0AAW0AI91</accession>
<evidence type="ECO:0000259" key="2">
    <source>
        <dbReference type="Pfam" id="PF20231"/>
    </source>
</evidence>
<feature type="region of interest" description="Disordered" evidence="1">
    <location>
        <begin position="1"/>
        <end position="73"/>
    </location>
</feature>
<dbReference type="EMBL" id="JAWWNJ010000065">
    <property type="protein sequence ID" value="KAK7012477.1"/>
    <property type="molecule type" value="Genomic_DNA"/>
</dbReference>
<feature type="region of interest" description="Disordered" evidence="1">
    <location>
        <begin position="760"/>
        <end position="789"/>
    </location>
</feature>
<feature type="compositionally biased region" description="Polar residues" evidence="1">
    <location>
        <begin position="769"/>
        <end position="782"/>
    </location>
</feature>
<comment type="caution">
    <text evidence="3">The sequence shown here is derived from an EMBL/GenBank/DDBJ whole genome shotgun (WGS) entry which is preliminary data.</text>
</comment>
<name>A0AAW0AI91_9AGAR</name>